<feature type="compositionally biased region" description="Low complexity" evidence="1">
    <location>
        <begin position="385"/>
        <end position="397"/>
    </location>
</feature>
<feature type="region of interest" description="Disordered" evidence="1">
    <location>
        <begin position="954"/>
        <end position="1034"/>
    </location>
</feature>
<keyword evidence="5" id="KW-1185">Reference proteome</keyword>
<dbReference type="SMART" id="SM00382">
    <property type="entry name" value="AAA"/>
    <property type="match status" value="1"/>
</dbReference>
<feature type="transmembrane region" description="Helical" evidence="2">
    <location>
        <begin position="20"/>
        <end position="40"/>
    </location>
</feature>
<dbReference type="EMBL" id="JAHUTI010000060">
    <property type="protein sequence ID" value="MED6231529.1"/>
    <property type="molecule type" value="Genomic_DNA"/>
</dbReference>
<feature type="region of interest" description="Disordered" evidence="1">
    <location>
        <begin position="1419"/>
        <end position="1445"/>
    </location>
</feature>
<feature type="compositionally biased region" description="Basic and acidic residues" evidence="1">
    <location>
        <begin position="468"/>
        <end position="480"/>
    </location>
</feature>
<proteinExistence type="predicted"/>
<feature type="compositionally biased region" description="Basic residues" evidence="1">
    <location>
        <begin position="502"/>
        <end position="515"/>
    </location>
</feature>
<evidence type="ECO:0000256" key="2">
    <source>
        <dbReference type="SAM" id="Phobius"/>
    </source>
</evidence>
<sequence length="1847" mass="204558">MLGGASGAAHSRAAGRLISYGSNILVFLMMAGVVAMASVIEDFDTQPCKKSRKDGGSSVVKRITNYFSPVPKPAEKPLSLPRSSNIMDYFSRKAPSSKEKSSPPQDLKENRQKSQSEEKHSNTEVGKKPSEKRGRKASRAARKLLPTEAVGSTNDPSCLIVEETQESKDSTVEGSNGTLGSNTAALMSKLSVETREYGISGICKTVSDEQTDGDSPQESKPKCENSDDLNPKLNTTALSPNVQVKQVKKARKATKSQQKETKHPEPEEKEAERSPCDVNMDVSLGETSLLNSSTVTISFEDFVRSQNKTEEDIEDDKGEKDDGKNLEKADELNDDIPKAEDSVGPFQVSPRTLTIQAEVHAVSPKQNTVKAVGKVASIFTRKKGATSPAESAASPPTDDSRQLPSSSSTIKRRSNVVLEEEDLELAVIESESTPKCGVAERKQFMAAFKQPSLDGSKVKPVKSQSKQKQAEEKTVEAADKADEDEDVSVPSAEQGSQDSKASKGKSVKRGRNKAKAKQEAVNTSPAASTVKETEVTAVADEDKKEETPITSTPTVPALRRSRRETVVRKSPENTPTTPVRKTRRQKESKEARIATSPRVSPAKMSTPKTRRSRHGVFVVEMVCPPDGSESPIRIRLSRVHKKTESGNDTSASLNNKIPNESKKRQQAKKLVEKAKMIQQSKKTTEKETLRRSSRTKTSTKNSYCEDEDSVICMEDLTATPQSAPEKTKTQKTLRSLNEVLGKATPPGKDPKTVPGSKAASLGQEKSARKVSAVISIFDDSSREGSENSQDDEQFRARREFLKSGLPESFRKQIARTAATKEAYSASSSSFQPVSHTTQPPNDCSLWSLPWPESSLLGHLKNLWSHTPTPLPPVSGSLCVKTEPACRNSYETGSVWTSGISESDRQLLMKEFCSKNPHFPAEMVFARLQKRCADHQQQLTASEPVAVTKEDSCVPLPDETVRGKRKRKEDEKETTVKVAKKQKSNHSEENISTTDQEPPRRGGRTRRAQRSRIKEEEDEMKEKTKPKLKSALISSEEDSVVVVDDLTLEADSSRKESVKEELLWTDKYQPQHSGDIVDNSPGVKRLYSWLKDWKLRADRDERKNQKDKKQEEGSYDSEWDCGEEDYQDAEDTLCNTMLITGPTGVGKTAAVYACAQELGFKVFEVNASSQRSGRLILSQLKEATQSHQVDSQGVNVHKPTYFNSYGLTSSTSSARPGSSPRKVNSPRRVVSSPRKHPQSPRGSKKGDLAPTSLAKFFQMGQPANKEADNKTQIAPSKKAMKAGEKSGATSTPKEKHSEDQSKKTATSLILFEEVDVIFDDDSGFLAAIKTFMSTTKRPVILTTSDPAFSILFDGNFEEIHFKKPSVVNVCSYLQLLCLAEDMRTRPSDVSSLVKLNGCDIRQSLLQLQFWARGAGGRLSSRPLMQTGQNETELKPETKEAADNSVTVPSCHSDSKLGLLNIEPDGDIWELLRFQQSQSLMETTVCWELLEESRRRGVDLLYSNMENLLPLPLMQLSTSELSKPKRCLSVSQDLRSMSSKRRLPSASLQSETLHPGVSSLHAAESAEFSDSCSPVKVSSRMKKNKKRHHLPTRNGLHSDSDSEDGFPSLCKTQKDPQTEEFKERVVSERVNRKPLTTEERMKSVPVSQCLQSIGDFWDNMSHVDSSLLFHPDGLNSYRRSSVSAVIKDGMTDESRIETGRGSWSTGSRVLEIQAAVEALSFHKCRASVTDAWDKMQRLDGDLRNEATEELTLPLATHREDYSFTQDGLSHPQLAQQRKEVMERLFFKVFGTLGNRQAAALDYLPAMRTICRSEQLKERGKVKRRFLHYLDAIHLGLEKSTLQFLAEDFP</sequence>
<feature type="compositionally biased region" description="Basic and acidic residues" evidence="1">
    <location>
        <begin position="1610"/>
        <end position="1624"/>
    </location>
</feature>
<feature type="region of interest" description="Disordered" evidence="1">
    <location>
        <begin position="91"/>
        <end position="158"/>
    </location>
</feature>
<dbReference type="Proteomes" id="UP001345963">
    <property type="component" value="Unassembled WGS sequence"/>
</dbReference>
<feature type="region of interest" description="Disordered" evidence="1">
    <location>
        <begin position="1530"/>
        <end position="1554"/>
    </location>
</feature>
<evidence type="ECO:0000313" key="5">
    <source>
        <dbReference type="Proteomes" id="UP001345963"/>
    </source>
</evidence>
<keyword evidence="2" id="KW-0472">Membrane</keyword>
<feature type="compositionally biased region" description="Polar residues" evidence="1">
    <location>
        <begin position="232"/>
        <end position="241"/>
    </location>
</feature>
<feature type="compositionally biased region" description="Basic and acidic residues" evidence="1">
    <location>
        <begin position="257"/>
        <end position="275"/>
    </location>
</feature>
<feature type="compositionally biased region" description="Basic and acidic residues" evidence="1">
    <location>
        <begin position="659"/>
        <end position="675"/>
    </location>
</feature>
<dbReference type="InterPro" id="IPR027417">
    <property type="entry name" value="P-loop_NTPase"/>
</dbReference>
<dbReference type="SUPFAM" id="SSF52540">
    <property type="entry name" value="P-loop containing nucleoside triphosphate hydrolases"/>
    <property type="match status" value="1"/>
</dbReference>
<feature type="compositionally biased region" description="Basic and acidic residues" evidence="1">
    <location>
        <begin position="1011"/>
        <end position="1024"/>
    </location>
</feature>
<reference evidence="4 5" key="1">
    <citation type="submission" date="2021-07" db="EMBL/GenBank/DDBJ databases">
        <authorList>
            <person name="Palmer J.M."/>
        </authorList>
    </citation>
    <scope>NUCLEOTIDE SEQUENCE [LARGE SCALE GENOMIC DNA]</scope>
    <source>
        <strain evidence="4 5">AT_MEX2019</strain>
        <tissue evidence="4">Muscle</tissue>
    </source>
</reference>
<dbReference type="Pfam" id="PF00004">
    <property type="entry name" value="AAA"/>
    <property type="match status" value="1"/>
</dbReference>
<feature type="region of interest" description="Disordered" evidence="1">
    <location>
        <begin position="1099"/>
        <end position="1120"/>
    </location>
</feature>
<feature type="compositionally biased region" description="Low complexity" evidence="1">
    <location>
        <begin position="1207"/>
        <end position="1220"/>
    </location>
</feature>
<feature type="region of interest" description="Disordered" evidence="1">
    <location>
        <begin position="380"/>
        <end position="415"/>
    </location>
</feature>
<feature type="compositionally biased region" description="Basic and acidic residues" evidence="1">
    <location>
        <begin position="317"/>
        <end position="341"/>
    </location>
</feature>
<feature type="region of interest" description="Disordered" evidence="1">
    <location>
        <begin position="301"/>
        <end position="347"/>
    </location>
</feature>
<feature type="compositionally biased region" description="Basic and acidic residues" evidence="1">
    <location>
        <begin position="96"/>
        <end position="132"/>
    </location>
</feature>
<feature type="compositionally biased region" description="Basic residues" evidence="1">
    <location>
        <begin position="1000"/>
        <end position="1010"/>
    </location>
</feature>
<accession>A0ABU7A0G7</accession>
<name>A0ABU7A0G7_9TELE</name>
<feature type="compositionally biased region" description="Polar residues" evidence="1">
    <location>
        <begin position="646"/>
        <end position="658"/>
    </location>
</feature>
<feature type="region of interest" description="Disordered" evidence="1">
    <location>
        <begin position="639"/>
        <end position="704"/>
    </location>
</feature>
<evidence type="ECO:0000259" key="3">
    <source>
        <dbReference type="SMART" id="SM00382"/>
    </source>
</evidence>
<dbReference type="Gene3D" id="3.40.50.300">
    <property type="entry name" value="P-loop containing nucleotide triphosphate hydrolases"/>
    <property type="match status" value="2"/>
</dbReference>
<feature type="region of interest" description="Disordered" evidence="1">
    <location>
        <begin position="448"/>
        <end position="613"/>
    </location>
</feature>
<feature type="compositionally biased region" description="Basic and acidic residues" evidence="1">
    <location>
        <begin position="1430"/>
        <end position="1440"/>
    </location>
</feature>
<feature type="domain" description="AAA+ ATPase" evidence="3">
    <location>
        <begin position="1132"/>
        <end position="1364"/>
    </location>
</feature>
<feature type="compositionally biased region" description="Basic and acidic residues" evidence="1">
    <location>
        <begin position="1099"/>
        <end position="1111"/>
    </location>
</feature>
<feature type="compositionally biased region" description="Basic and acidic residues" evidence="1">
    <location>
        <begin position="1291"/>
        <end position="1301"/>
    </location>
</feature>
<dbReference type="PANTHER" id="PTHR23389">
    <property type="entry name" value="CHROMOSOME TRANSMISSION FIDELITY FACTOR 18"/>
    <property type="match status" value="1"/>
</dbReference>
<evidence type="ECO:0000313" key="4">
    <source>
        <dbReference type="EMBL" id="MED6231529.1"/>
    </source>
</evidence>
<keyword evidence="2" id="KW-0812">Transmembrane</keyword>
<feature type="region of interest" description="Disordered" evidence="1">
    <location>
        <begin position="718"/>
        <end position="766"/>
    </location>
</feature>
<evidence type="ECO:0000256" key="1">
    <source>
        <dbReference type="SAM" id="MobiDB-lite"/>
    </source>
</evidence>
<feature type="region of interest" description="Disordered" evidence="1">
    <location>
        <begin position="1571"/>
        <end position="1624"/>
    </location>
</feature>
<comment type="caution">
    <text evidence="4">The sequence shown here is derived from an EMBL/GenBank/DDBJ whole genome shotgun (WGS) entry which is preliminary data.</text>
</comment>
<feature type="compositionally biased region" description="Polar residues" evidence="1">
    <location>
        <begin position="718"/>
        <end position="735"/>
    </location>
</feature>
<dbReference type="PANTHER" id="PTHR23389:SF21">
    <property type="entry name" value="ATPASE FAMILY AAA DOMAIN-CONTAINING PROTEIN 5"/>
    <property type="match status" value="1"/>
</dbReference>
<feature type="compositionally biased region" description="Basic and acidic residues" evidence="1">
    <location>
        <begin position="301"/>
        <end position="310"/>
    </location>
</feature>
<protein>
    <recommendedName>
        <fullName evidence="3">AAA+ ATPase domain-containing protein</fullName>
    </recommendedName>
</protein>
<gene>
    <name evidence="4" type="ORF">ATANTOWER_025508</name>
</gene>
<dbReference type="CDD" id="cd00009">
    <property type="entry name" value="AAA"/>
    <property type="match status" value="1"/>
</dbReference>
<feature type="compositionally biased region" description="Basic residues" evidence="1">
    <location>
        <begin position="1577"/>
        <end position="1589"/>
    </location>
</feature>
<dbReference type="InterPro" id="IPR003593">
    <property type="entry name" value="AAA+_ATPase"/>
</dbReference>
<keyword evidence="2" id="KW-1133">Transmembrane helix</keyword>
<organism evidence="4 5">
    <name type="scientific">Ataeniobius toweri</name>
    <dbReference type="NCBI Taxonomy" id="208326"/>
    <lineage>
        <taxon>Eukaryota</taxon>
        <taxon>Metazoa</taxon>
        <taxon>Chordata</taxon>
        <taxon>Craniata</taxon>
        <taxon>Vertebrata</taxon>
        <taxon>Euteleostomi</taxon>
        <taxon>Actinopterygii</taxon>
        <taxon>Neopterygii</taxon>
        <taxon>Teleostei</taxon>
        <taxon>Neoteleostei</taxon>
        <taxon>Acanthomorphata</taxon>
        <taxon>Ovalentaria</taxon>
        <taxon>Atherinomorphae</taxon>
        <taxon>Cyprinodontiformes</taxon>
        <taxon>Goodeidae</taxon>
        <taxon>Ataeniobius</taxon>
    </lineage>
</organism>
<dbReference type="InterPro" id="IPR003959">
    <property type="entry name" value="ATPase_AAA_core"/>
</dbReference>
<feature type="region of interest" description="Disordered" evidence="1">
    <location>
        <begin position="204"/>
        <end position="280"/>
    </location>
</feature>
<feature type="region of interest" description="Disordered" evidence="1">
    <location>
        <begin position="1206"/>
        <end position="1301"/>
    </location>
</feature>
<feature type="compositionally biased region" description="Basic residues" evidence="1">
    <location>
        <begin position="133"/>
        <end position="142"/>
    </location>
</feature>